<comment type="function">
    <text evidence="7">DNA-dependent RNA polymerase catalyzes the transcription of DNA into RNA using the four ribonucleoside triphosphates as substrates.</text>
</comment>
<dbReference type="Pfam" id="PF04998">
    <property type="entry name" value="RNA_pol_Rpb1_5"/>
    <property type="match status" value="1"/>
</dbReference>
<dbReference type="Gene3D" id="4.10.860.120">
    <property type="entry name" value="RNA polymerase II, clamp domain"/>
    <property type="match status" value="1"/>
</dbReference>
<evidence type="ECO:0000256" key="3">
    <source>
        <dbReference type="ARBA" id="ARBA00022695"/>
    </source>
</evidence>
<evidence type="ECO:0000256" key="7">
    <source>
        <dbReference type="RuleBase" id="RU004279"/>
    </source>
</evidence>
<protein>
    <recommendedName>
        <fullName evidence="7">DNA-directed RNA polymerase subunit</fullName>
        <ecNumber evidence="7">2.7.7.6</ecNumber>
    </recommendedName>
</protein>
<dbReference type="InterPro" id="IPR044893">
    <property type="entry name" value="RNA_pol_Rpb1_clamp_domain"/>
</dbReference>
<comment type="caution">
    <text evidence="10">The sequence shown here is derived from an EMBL/GenBank/DDBJ whole genome shotgun (WGS) entry which is preliminary data.</text>
</comment>
<keyword evidence="1 7" id="KW-0240">DNA-directed RNA polymerase</keyword>
<keyword evidence="2 7" id="KW-0808">Transferase</keyword>
<dbReference type="NCBIfam" id="TIGR02386">
    <property type="entry name" value="rpoC_TIGR"/>
    <property type="match status" value="1"/>
</dbReference>
<name>A0A4Q0AHI5_9BACT</name>
<dbReference type="InterPro" id="IPR038120">
    <property type="entry name" value="Rpb1_funnel_sf"/>
</dbReference>
<dbReference type="InterPro" id="IPR000722">
    <property type="entry name" value="RNA_pol_asu"/>
</dbReference>
<reference evidence="10" key="1">
    <citation type="submission" date="2019-01" db="EMBL/GenBank/DDBJ databases">
        <title>Genomic signatures and co-occurrence patterns of the ultra-small Saccharimodia (Patescibacteria phylum) suggest a symbiotic lifestyle.</title>
        <authorList>
            <person name="Lemos L."/>
            <person name="Medeiros J."/>
            <person name="Andreote F."/>
            <person name="Fernandes G."/>
            <person name="Varani A."/>
            <person name="Oliveira G."/>
            <person name="Pylro V."/>
        </authorList>
    </citation>
    <scope>NUCLEOTIDE SEQUENCE [LARGE SCALE GENOMIC DNA]</scope>
    <source>
        <strain evidence="10">AMD01</strain>
    </source>
</reference>
<evidence type="ECO:0000313" key="11">
    <source>
        <dbReference type="Proteomes" id="UP000289269"/>
    </source>
</evidence>
<evidence type="ECO:0000256" key="1">
    <source>
        <dbReference type="ARBA" id="ARBA00022478"/>
    </source>
</evidence>
<dbReference type="Pfam" id="PF00623">
    <property type="entry name" value="RNA_pol_Rpb1_2"/>
    <property type="match status" value="2"/>
</dbReference>
<dbReference type="GO" id="GO:0003677">
    <property type="term" value="F:DNA binding"/>
    <property type="evidence" value="ECO:0007669"/>
    <property type="project" value="InterPro"/>
</dbReference>
<dbReference type="GO" id="GO:0003899">
    <property type="term" value="F:DNA-directed RNA polymerase activity"/>
    <property type="evidence" value="ECO:0007669"/>
    <property type="project" value="UniProtKB-EC"/>
</dbReference>
<dbReference type="GO" id="GO:0006351">
    <property type="term" value="P:DNA-templated transcription"/>
    <property type="evidence" value="ECO:0007669"/>
    <property type="project" value="InterPro"/>
</dbReference>
<dbReference type="InterPro" id="IPR007081">
    <property type="entry name" value="RNA_pol_Rpb1_5"/>
</dbReference>
<dbReference type="Pfam" id="PF04997">
    <property type="entry name" value="RNA_pol_Rpb1_1"/>
    <property type="match status" value="1"/>
</dbReference>
<dbReference type="PANTHER" id="PTHR19376:SF54">
    <property type="entry name" value="DNA-DIRECTED RNA POLYMERASE SUBUNIT BETA"/>
    <property type="match status" value="1"/>
</dbReference>
<dbReference type="Gene3D" id="1.10.40.90">
    <property type="match status" value="1"/>
</dbReference>
<evidence type="ECO:0000256" key="2">
    <source>
        <dbReference type="ARBA" id="ARBA00022679"/>
    </source>
</evidence>
<sequence length="978" mass="108161">MSSRDLSGTGIADFDAVRLSVASAEDVMSWSYGEVTKPETINYRTQKPERDGLFCERIFGPVKDINPHDVKLKGVRSREAAVDKNGELVTKSIVRRERMGHISLAVPVAHIWFMRGTPSAMALLLGLTVRSLERIAYFASYVILEVNAAERDKALSDAEAEYEAAKAAVRQRFEKAATQKDADVKALAAEQSKELEELSAAYQQQRSQLESLEVCGLLGETEHRNLPAEYRSLIKVGMGGEALSTLLKKIDLKKLVDSLSQEAESAKGQRKKKLIKRLKVLEGMMRAGIKPESMCISVLPVIPPDLRPMVQLTGGRFATSDLNDLYRRVINRNNRLKKLIELNAPEVIRRNEMRMLQEAVDALIDNSAARGGRAVSATGGRRRLKSLSDMLKGKQGRFRQNLLGKRVDYSGRSVIVAGPDLKINQCGLPKAMALELFKPFVIAYLLEREYAHNIRSATRLIDSGEAVVYDALDEVIRDKYVLLNRAPTLHRLGIQAFQPKLIEGKAIQLHPLVTTGFNADFDGDQMAVHLPLSDQAQDEAKQLMSATRNLLKPSDGSPIINLTQDIVLGCYYLTYAKPSAQVKQPKTFGSVAEAIYAFDRGLIKLQTPIRLPAKGQLRQTTLGRVFFNEVLPEDFPYVEDVMGKKRLSAVMRQIFDQYDQEQTGAIVDEIKHLAFEYATSAAISTSVADYFDVEEVDGIIEEADQRAKQISDQYEQGLVTDEERYALTVETWRSVDGKVMELLEERLKREDTSVAVMVDSGARGTLSNIKLAAAYIGVMVDASGKEIELPIRSSYRKGLTPLEAFSATRGSRKGLIDTALKTADSGYLTRRLVDVGQDVFTVKGESEDDGFAILRNETETTMIDFQDRLYGRYSAEDVSGYVKRGELITQEIAEAISADSSIDSVRIMSVLSCRNLRGVPQKSYGIDMATGRLVEPAQPIGVIAAQSVGEPGTQLTLNTFHSSGVAGDDITQGLPRVD</sequence>
<dbReference type="InterPro" id="IPR045867">
    <property type="entry name" value="DNA-dir_RpoC_beta_prime"/>
</dbReference>
<evidence type="ECO:0000313" key="10">
    <source>
        <dbReference type="EMBL" id="RWZ78018.1"/>
    </source>
</evidence>
<dbReference type="InterPro" id="IPR006592">
    <property type="entry name" value="RNA_pol_N"/>
</dbReference>
<dbReference type="GO" id="GO:0046872">
    <property type="term" value="F:metal ion binding"/>
    <property type="evidence" value="ECO:0007669"/>
    <property type="project" value="UniProtKB-KW"/>
</dbReference>
<keyword evidence="3 7" id="KW-0548">Nucleotidyltransferase</keyword>
<dbReference type="PANTHER" id="PTHR19376">
    <property type="entry name" value="DNA-DIRECTED RNA POLYMERASE"/>
    <property type="match status" value="1"/>
</dbReference>
<evidence type="ECO:0000256" key="8">
    <source>
        <dbReference type="SAM" id="Coils"/>
    </source>
</evidence>
<evidence type="ECO:0000259" key="9">
    <source>
        <dbReference type="SMART" id="SM00663"/>
    </source>
</evidence>
<feature type="coiled-coil region" evidence="8">
    <location>
        <begin position="148"/>
        <end position="215"/>
    </location>
</feature>
<dbReference type="InterPro" id="IPR012754">
    <property type="entry name" value="DNA-dir_RpoC_beta_prime_bact"/>
</dbReference>
<proteinExistence type="inferred from homology"/>
<keyword evidence="4" id="KW-0479">Metal-binding</keyword>
<comment type="catalytic activity">
    <reaction evidence="6 7">
        <text>RNA(n) + a ribonucleoside 5'-triphosphate = RNA(n+1) + diphosphate</text>
        <dbReference type="Rhea" id="RHEA:21248"/>
        <dbReference type="Rhea" id="RHEA-COMP:14527"/>
        <dbReference type="Rhea" id="RHEA-COMP:17342"/>
        <dbReference type="ChEBI" id="CHEBI:33019"/>
        <dbReference type="ChEBI" id="CHEBI:61557"/>
        <dbReference type="ChEBI" id="CHEBI:140395"/>
        <dbReference type="EC" id="2.7.7.6"/>
    </reaction>
</comment>
<dbReference type="Gene3D" id="1.10.274.100">
    <property type="entry name" value="RNA polymerase Rpb1, domain 3"/>
    <property type="match status" value="2"/>
</dbReference>
<accession>A0A4Q0AHI5</accession>
<feature type="non-terminal residue" evidence="10">
    <location>
        <position position="978"/>
    </location>
</feature>
<dbReference type="InterPro" id="IPR042102">
    <property type="entry name" value="RNA_pol_Rpb1_3_sf"/>
</dbReference>
<dbReference type="SMART" id="SM00663">
    <property type="entry name" value="RPOLA_N"/>
    <property type="match status" value="1"/>
</dbReference>
<dbReference type="InterPro" id="IPR007066">
    <property type="entry name" value="RNA_pol_Rpb1_3"/>
</dbReference>
<dbReference type="SUPFAM" id="SSF64484">
    <property type="entry name" value="beta and beta-prime subunits of DNA dependent RNA-polymerase"/>
    <property type="match status" value="1"/>
</dbReference>
<evidence type="ECO:0000256" key="5">
    <source>
        <dbReference type="ARBA" id="ARBA00023163"/>
    </source>
</evidence>
<evidence type="ECO:0000256" key="4">
    <source>
        <dbReference type="ARBA" id="ARBA00022723"/>
    </source>
</evidence>
<dbReference type="Gene3D" id="2.40.40.20">
    <property type="match status" value="1"/>
</dbReference>
<dbReference type="Pfam" id="PF04983">
    <property type="entry name" value="RNA_pol_Rpb1_3"/>
    <property type="match status" value="1"/>
</dbReference>
<dbReference type="InterPro" id="IPR007080">
    <property type="entry name" value="RNA_pol_Rpb1_1"/>
</dbReference>
<dbReference type="AlphaFoldDB" id="A0A4Q0AHI5"/>
<dbReference type="EMBL" id="SCKW01000047">
    <property type="protein sequence ID" value="RWZ78018.1"/>
    <property type="molecule type" value="Genomic_DNA"/>
</dbReference>
<gene>
    <name evidence="10" type="primary">rpoC</name>
    <name evidence="10" type="ORF">EOT04_03300</name>
</gene>
<keyword evidence="8" id="KW-0175">Coiled coil</keyword>
<feature type="domain" description="RNA polymerase N-terminal" evidence="9">
    <location>
        <begin position="292"/>
        <end position="574"/>
    </location>
</feature>
<evidence type="ECO:0000256" key="6">
    <source>
        <dbReference type="ARBA" id="ARBA00048552"/>
    </source>
</evidence>
<organism evidence="10 11">
    <name type="scientific">Candidatus Chaera renei</name>
    <dbReference type="NCBI Taxonomy" id="2506947"/>
    <lineage>
        <taxon>Bacteria</taxon>
        <taxon>Candidatus Saccharimonadota</taxon>
        <taxon>Candidatus Saccharimonadia</taxon>
        <taxon>Candidatus Saccharimonadales</taxon>
        <taxon>Candidatus Saccharimonadaceae</taxon>
        <taxon>Candidatus Chaera</taxon>
    </lineage>
</organism>
<keyword evidence="5 7" id="KW-0804">Transcription</keyword>
<dbReference type="Gene3D" id="1.10.132.30">
    <property type="match status" value="1"/>
</dbReference>
<dbReference type="GO" id="GO:0000428">
    <property type="term" value="C:DNA-directed RNA polymerase complex"/>
    <property type="evidence" value="ECO:0007669"/>
    <property type="project" value="UniProtKB-KW"/>
</dbReference>
<dbReference type="Proteomes" id="UP000289269">
    <property type="component" value="Unassembled WGS sequence"/>
</dbReference>
<dbReference type="EC" id="2.7.7.6" evidence="7"/>
<comment type="similarity">
    <text evidence="7">Belongs to the RNA polymerase beta' chain family.</text>
</comment>
<keyword evidence="11" id="KW-1185">Reference proteome</keyword>
<dbReference type="CDD" id="cd01609">
    <property type="entry name" value="RNAP_beta'_N"/>
    <property type="match status" value="1"/>
</dbReference>